<evidence type="ECO:0000313" key="3">
    <source>
        <dbReference type="Proteomes" id="UP000887566"/>
    </source>
</evidence>
<feature type="compositionally biased region" description="Basic and acidic residues" evidence="1">
    <location>
        <begin position="625"/>
        <end position="638"/>
    </location>
</feature>
<dbReference type="WBParaSite" id="PSAMB.scaffold3275size18967.g21017.t1">
    <property type="protein sequence ID" value="PSAMB.scaffold3275size18967.g21017.t1"/>
    <property type="gene ID" value="PSAMB.scaffold3275size18967.g21017"/>
</dbReference>
<evidence type="ECO:0000313" key="4">
    <source>
        <dbReference type="WBParaSite" id="PSAMB.scaffold3275size18967.g21017.t1"/>
    </source>
</evidence>
<sequence length="638" mass="72495">MPKVNAYSLFAQFMKPELERRAGRSLSFPECISRAAELWERLSPEERQEWKERATNDPQPVQKPNRPKPPSKKKSNNRVRVVLREGFESGDDGDADGQYSVLMTKNQKRLHDDFNVQEEKENALLSRYFDPSEFQLKRECDNNDALRKYVFRVPPNISIEDCRRRVLYYKHVVLHIVPHHYKQTAAHSLTPLEIGLAIFSAGEGFIKSKTWHLNWLSINPERATTMKNRTLYSTPHKLPAVFESGMVDTPRLYDDVKEVIEEMEAMMEDCGGGCDGGAKGKGDILISGEMHNYNRIEGCLQTLREEYFRSVSNSPGIRYDATVLARDRLRCADSVLEAMRILTMEQKDLDKYPANNNVWDQHVLSKIVTEHKDKPNILRYCGYHGDPDHPERRPDRVSACALASAKLLAYHVMFDLARMNGMRGYIDINDPKYHPGGGMEGVADEVWRNPNYVDSEDPDNRALRQALKPPRLSVPIANNEYERLAEQDRLKDPKYRKELLCDSVVADARPQFQTAQQLHDALGNELEKRLTMKAEEEVRNVEPAYSVYGEEEWVGRGAVAPPVSAWVAVAPPVSAWVAAAAAPLLPPRQQPPSSSHKPKPTTLPPSVAAMLSRRRNDAPGLTNESNERHKQINGVDRG</sequence>
<dbReference type="Proteomes" id="UP000887566">
    <property type="component" value="Unplaced"/>
</dbReference>
<evidence type="ECO:0000256" key="1">
    <source>
        <dbReference type="SAM" id="MobiDB-lite"/>
    </source>
</evidence>
<accession>A0A914W573</accession>
<feature type="region of interest" description="Disordered" evidence="1">
    <location>
        <begin position="44"/>
        <end position="79"/>
    </location>
</feature>
<dbReference type="InterPro" id="IPR009071">
    <property type="entry name" value="HMG_box_dom"/>
</dbReference>
<dbReference type="SUPFAM" id="SSF47095">
    <property type="entry name" value="HMG-box"/>
    <property type="match status" value="1"/>
</dbReference>
<dbReference type="Gene3D" id="1.10.30.10">
    <property type="entry name" value="High mobility group box domain"/>
    <property type="match status" value="1"/>
</dbReference>
<feature type="compositionally biased region" description="Basic and acidic residues" evidence="1">
    <location>
        <begin position="44"/>
        <end position="55"/>
    </location>
</feature>
<dbReference type="AlphaFoldDB" id="A0A914W573"/>
<feature type="region of interest" description="Disordered" evidence="1">
    <location>
        <begin position="587"/>
        <end position="638"/>
    </location>
</feature>
<proteinExistence type="predicted"/>
<evidence type="ECO:0000259" key="2">
    <source>
        <dbReference type="Pfam" id="PF09011"/>
    </source>
</evidence>
<organism evidence="3 4">
    <name type="scientific">Plectus sambesii</name>
    <dbReference type="NCBI Taxonomy" id="2011161"/>
    <lineage>
        <taxon>Eukaryota</taxon>
        <taxon>Metazoa</taxon>
        <taxon>Ecdysozoa</taxon>
        <taxon>Nematoda</taxon>
        <taxon>Chromadorea</taxon>
        <taxon>Plectida</taxon>
        <taxon>Plectina</taxon>
        <taxon>Plectoidea</taxon>
        <taxon>Plectidae</taxon>
        <taxon>Plectus</taxon>
    </lineage>
</organism>
<name>A0A914W573_9BILA</name>
<dbReference type="InterPro" id="IPR036910">
    <property type="entry name" value="HMG_box_dom_sf"/>
</dbReference>
<reference evidence="4" key="1">
    <citation type="submission" date="2022-11" db="UniProtKB">
        <authorList>
            <consortium name="WormBaseParasite"/>
        </authorList>
    </citation>
    <scope>IDENTIFICATION</scope>
</reference>
<dbReference type="Pfam" id="PF09011">
    <property type="entry name" value="HMG_box_2"/>
    <property type="match status" value="1"/>
</dbReference>
<protein>
    <submittedName>
        <fullName evidence="4">HMG box domain-containing protein</fullName>
    </submittedName>
</protein>
<feature type="compositionally biased region" description="Basic residues" evidence="1">
    <location>
        <begin position="65"/>
        <end position="77"/>
    </location>
</feature>
<keyword evidence="3" id="KW-1185">Reference proteome</keyword>
<feature type="domain" description="HMG box" evidence="2">
    <location>
        <begin position="3"/>
        <end position="62"/>
    </location>
</feature>